<dbReference type="eggNOG" id="COG0524">
    <property type="taxonomic scope" value="Bacteria"/>
</dbReference>
<dbReference type="PRINTS" id="PR00990">
    <property type="entry name" value="RIBOKINASE"/>
</dbReference>
<accession>C0C430</accession>
<feature type="domain" description="Carbohydrate kinase PfkB" evidence="5">
    <location>
        <begin position="3"/>
        <end position="289"/>
    </location>
</feature>
<comment type="similarity">
    <text evidence="1 4">Belongs to the carbohydrate kinase PfkB family.</text>
</comment>
<dbReference type="InterPro" id="IPR002173">
    <property type="entry name" value="Carboh/pur_kinase_PfkB_CS"/>
</dbReference>
<dbReference type="GO" id="GO:0016301">
    <property type="term" value="F:kinase activity"/>
    <property type="evidence" value="ECO:0007669"/>
    <property type="project" value="UniProtKB-KW"/>
</dbReference>
<name>C0C430_9FIRM</name>
<dbReference type="InterPro" id="IPR029056">
    <property type="entry name" value="Ribokinase-like"/>
</dbReference>
<reference evidence="6" key="2">
    <citation type="submission" date="2013-06" db="EMBL/GenBank/DDBJ databases">
        <title>Draft genome sequence of Clostridium hylemonae (DSM 15053).</title>
        <authorList>
            <person name="Sudarsanam P."/>
            <person name="Ley R."/>
            <person name="Guruge J."/>
            <person name="Turnbaugh P.J."/>
            <person name="Mahowald M."/>
            <person name="Liep D."/>
            <person name="Gordon J."/>
        </authorList>
    </citation>
    <scope>NUCLEOTIDE SEQUENCE</scope>
    <source>
        <strain evidence="6">DSM 15053</strain>
    </source>
</reference>
<dbReference type="InterPro" id="IPR011611">
    <property type="entry name" value="PfkB_dom"/>
</dbReference>
<keyword evidence="2 4" id="KW-0808">Transferase</keyword>
<evidence type="ECO:0000256" key="2">
    <source>
        <dbReference type="ARBA" id="ARBA00022679"/>
    </source>
</evidence>
<dbReference type="GO" id="GO:0005829">
    <property type="term" value="C:cytosol"/>
    <property type="evidence" value="ECO:0007669"/>
    <property type="project" value="TreeGrafter"/>
</dbReference>
<dbReference type="AlphaFoldDB" id="C0C430"/>
<dbReference type="PANTHER" id="PTHR10584">
    <property type="entry name" value="SUGAR KINASE"/>
    <property type="match status" value="1"/>
</dbReference>
<comment type="caution">
    <text evidence="6">The sequence shown here is derived from an EMBL/GenBank/DDBJ whole genome shotgun (WGS) entry which is preliminary data.</text>
</comment>
<evidence type="ECO:0000259" key="5">
    <source>
        <dbReference type="Pfam" id="PF00294"/>
    </source>
</evidence>
<dbReference type="OrthoDB" id="9775849at2"/>
<dbReference type="HOGENOM" id="CLU_027634_7_1_9"/>
<dbReference type="GO" id="GO:0006796">
    <property type="term" value="P:phosphate-containing compound metabolic process"/>
    <property type="evidence" value="ECO:0007669"/>
    <property type="project" value="UniProtKB-ARBA"/>
</dbReference>
<dbReference type="PANTHER" id="PTHR10584:SF166">
    <property type="entry name" value="RIBOKINASE"/>
    <property type="match status" value="1"/>
</dbReference>
<dbReference type="EMBL" id="ABYI02000034">
    <property type="protein sequence ID" value="EEG72823.1"/>
    <property type="molecule type" value="Genomic_DNA"/>
</dbReference>
<gene>
    <name evidence="6" type="ORF">CLOHYLEM_06845</name>
</gene>
<dbReference type="SUPFAM" id="SSF53613">
    <property type="entry name" value="Ribokinase-like"/>
    <property type="match status" value="1"/>
</dbReference>
<evidence type="ECO:0000313" key="7">
    <source>
        <dbReference type="Proteomes" id="UP000004893"/>
    </source>
</evidence>
<evidence type="ECO:0000256" key="3">
    <source>
        <dbReference type="ARBA" id="ARBA00022777"/>
    </source>
</evidence>
<proteinExistence type="inferred from homology"/>
<dbReference type="Gene3D" id="3.40.1190.20">
    <property type="match status" value="1"/>
</dbReference>
<evidence type="ECO:0000256" key="4">
    <source>
        <dbReference type="RuleBase" id="RU003704"/>
    </source>
</evidence>
<evidence type="ECO:0000313" key="6">
    <source>
        <dbReference type="EMBL" id="EEG72823.1"/>
    </source>
</evidence>
<keyword evidence="3 4" id="KW-0418">Kinase</keyword>
<keyword evidence="7" id="KW-1185">Reference proteome</keyword>
<protein>
    <submittedName>
        <fullName evidence="6">Kinase, PfkB family</fullName>
    </submittedName>
</protein>
<dbReference type="Pfam" id="PF00294">
    <property type="entry name" value="PfkB"/>
    <property type="match status" value="1"/>
</dbReference>
<reference evidence="6" key="1">
    <citation type="submission" date="2009-02" db="EMBL/GenBank/DDBJ databases">
        <authorList>
            <person name="Fulton L."/>
            <person name="Clifton S."/>
            <person name="Fulton B."/>
            <person name="Xu J."/>
            <person name="Minx P."/>
            <person name="Pepin K.H."/>
            <person name="Johnson M."/>
            <person name="Bhonagiri V."/>
            <person name="Nash W.E."/>
            <person name="Mardis E.R."/>
            <person name="Wilson R.K."/>
        </authorList>
    </citation>
    <scope>NUCLEOTIDE SEQUENCE [LARGE SCALE GENOMIC DNA]</scope>
    <source>
        <strain evidence="6">DSM 15053</strain>
    </source>
</reference>
<dbReference type="RefSeq" id="WP_006444202.1">
    <property type="nucleotide sequence ID" value="NZ_CP036524.1"/>
</dbReference>
<dbReference type="Proteomes" id="UP000004893">
    <property type="component" value="Unassembled WGS sequence"/>
</dbReference>
<organism evidence="6 7">
    <name type="scientific">[Clostridium] hylemonae DSM 15053</name>
    <dbReference type="NCBI Taxonomy" id="553973"/>
    <lineage>
        <taxon>Bacteria</taxon>
        <taxon>Bacillati</taxon>
        <taxon>Bacillota</taxon>
        <taxon>Clostridia</taxon>
        <taxon>Lachnospirales</taxon>
        <taxon>Lachnospiraceae</taxon>
    </lineage>
</organism>
<dbReference type="STRING" id="553973.CLOHYLEM_06845"/>
<dbReference type="PROSITE" id="PS00584">
    <property type="entry name" value="PFKB_KINASES_2"/>
    <property type="match status" value="1"/>
</dbReference>
<sequence length="298" mass="32345">MSKKCLIIGAAMLDIIMEIDRLPRSGEDIYAKAQKMTVGGCAYNAADIMKHFHAEHTLFAPLGTGMYAEVIEEELKKNGHESAVKSGRMDNGYCLCMVEADGERTFVTLPGIESVFEKEWFDSLNMEDYESVYVSGYEIEGAGGDVILDFLERSPELLVYYAPGPRISYIPAEKADRMYSLHPVLHLNETESLAASGADTAEEAAERLEEMTQNTVIITMGAGGVLLREEGRTSVIQAEKAEVADTIGAGDSHIGAVMAMRASGADFEKAVRTANKVSALVVGVKGPTLTKEQFEKGL</sequence>
<dbReference type="InterPro" id="IPR002139">
    <property type="entry name" value="Ribo/fructo_kinase"/>
</dbReference>
<evidence type="ECO:0000256" key="1">
    <source>
        <dbReference type="ARBA" id="ARBA00010688"/>
    </source>
</evidence>